<proteinExistence type="predicted"/>
<organism evidence="1 2">
    <name type="scientific">Caerostris extrusa</name>
    <name type="common">Bark spider</name>
    <name type="synonym">Caerostris bankana</name>
    <dbReference type="NCBI Taxonomy" id="172846"/>
    <lineage>
        <taxon>Eukaryota</taxon>
        <taxon>Metazoa</taxon>
        <taxon>Ecdysozoa</taxon>
        <taxon>Arthropoda</taxon>
        <taxon>Chelicerata</taxon>
        <taxon>Arachnida</taxon>
        <taxon>Araneae</taxon>
        <taxon>Araneomorphae</taxon>
        <taxon>Entelegynae</taxon>
        <taxon>Araneoidea</taxon>
        <taxon>Araneidae</taxon>
        <taxon>Caerostris</taxon>
    </lineage>
</organism>
<gene>
    <name evidence="1" type="ORF">CEXT_459071</name>
</gene>
<comment type="caution">
    <text evidence="1">The sequence shown here is derived from an EMBL/GenBank/DDBJ whole genome shotgun (WGS) entry which is preliminary data.</text>
</comment>
<evidence type="ECO:0000313" key="2">
    <source>
        <dbReference type="Proteomes" id="UP001054945"/>
    </source>
</evidence>
<reference evidence="1 2" key="1">
    <citation type="submission" date="2021-06" db="EMBL/GenBank/DDBJ databases">
        <title>Caerostris extrusa draft genome.</title>
        <authorList>
            <person name="Kono N."/>
            <person name="Arakawa K."/>
        </authorList>
    </citation>
    <scope>NUCLEOTIDE SEQUENCE [LARGE SCALE GENOMIC DNA]</scope>
</reference>
<dbReference type="Proteomes" id="UP001054945">
    <property type="component" value="Unassembled WGS sequence"/>
</dbReference>
<dbReference type="EMBL" id="BPLR01001461">
    <property type="protein sequence ID" value="GIZ02459.1"/>
    <property type="molecule type" value="Genomic_DNA"/>
</dbReference>
<evidence type="ECO:0000313" key="1">
    <source>
        <dbReference type="EMBL" id="GIZ02459.1"/>
    </source>
</evidence>
<keyword evidence="2" id="KW-1185">Reference proteome</keyword>
<sequence length="157" mass="18002">MLLWGPPPSFVMEKEHVPQFFSLKSSCECGHESSVLVCGIEAGNVRILKPYGSFKFRIKGSFLVGVFLSDALFDFDLIRPNNCKKSGQLNRFQITSTYEPLSEQLHDIKLIRFHNYRSRCSKEIEGCFLWGPPPSFVTKKKNMFRNIFLQSLLVCGE</sequence>
<accession>A0AAV4Y7G7</accession>
<dbReference type="AlphaFoldDB" id="A0AAV4Y7G7"/>
<name>A0AAV4Y7G7_CAEEX</name>
<protein>
    <submittedName>
        <fullName evidence="1">Uncharacterized protein</fullName>
    </submittedName>
</protein>